<sequence>MTSSDLLAKVVEFDIDILIKAHIAIYSASVEKPLNFIFSLSVTSPL</sequence>
<proteinExistence type="predicted"/>
<organism evidence="1 2">
    <name type="scientific">Rhynchosporium graminicola</name>
    <dbReference type="NCBI Taxonomy" id="2792576"/>
    <lineage>
        <taxon>Eukaryota</taxon>
        <taxon>Fungi</taxon>
        <taxon>Dikarya</taxon>
        <taxon>Ascomycota</taxon>
        <taxon>Pezizomycotina</taxon>
        <taxon>Leotiomycetes</taxon>
        <taxon>Helotiales</taxon>
        <taxon>Ploettnerulaceae</taxon>
        <taxon>Rhynchosporium</taxon>
    </lineage>
</organism>
<dbReference type="AlphaFoldDB" id="A0A1E1LUS0"/>
<dbReference type="Proteomes" id="UP000178129">
    <property type="component" value="Unassembled WGS sequence"/>
</dbReference>
<reference evidence="2" key="1">
    <citation type="submission" date="2016-03" db="EMBL/GenBank/DDBJ databases">
        <authorList>
            <person name="Ploux O."/>
        </authorList>
    </citation>
    <scope>NUCLEOTIDE SEQUENCE [LARGE SCALE GENOMIC DNA]</scope>
    <source>
        <strain evidence="2">UK7</strain>
    </source>
</reference>
<comment type="caution">
    <text evidence="1">The sequence shown here is derived from an EMBL/GenBank/DDBJ whole genome shotgun (WGS) entry which is preliminary data.</text>
</comment>
<keyword evidence="2" id="KW-1185">Reference proteome</keyword>
<evidence type="ECO:0000313" key="1">
    <source>
        <dbReference type="EMBL" id="CZT13669.1"/>
    </source>
</evidence>
<dbReference type="EMBL" id="FJUW01000093">
    <property type="protein sequence ID" value="CZT13669.1"/>
    <property type="molecule type" value="Genomic_DNA"/>
</dbReference>
<evidence type="ECO:0000313" key="2">
    <source>
        <dbReference type="Proteomes" id="UP000178129"/>
    </source>
</evidence>
<dbReference type="InParanoid" id="A0A1E1LUS0"/>
<name>A0A1E1LUS0_9HELO</name>
<accession>A0A1E1LUS0</accession>
<gene>
    <name evidence="1" type="ORF">RCO7_15259</name>
</gene>
<protein>
    <submittedName>
        <fullName evidence="1">Uncharacterized protein</fullName>
    </submittedName>
</protein>